<sequence length="168" mass="18755">MISFNGLDGDLVDMWPEDPRELRHLVHRYEEIRRSNKSLDDEDGFWWDRVNVEEIMSLDNQKRIQNEESSSSSAAAAALNCASSGDHECPSTTIVVDGCGDDQLALVPDNPVASHHAPLTCFDSDLPLLSEISALDINNYNHDYHRHCSLDVPSPIPWTGDDEIDAPL</sequence>
<reference evidence="1 2" key="1">
    <citation type="submission" date="2024-01" db="EMBL/GenBank/DDBJ databases">
        <title>Genome assemblies of Stephania.</title>
        <authorList>
            <person name="Yang L."/>
        </authorList>
    </citation>
    <scope>NUCLEOTIDE SEQUENCE [LARGE SCALE GENOMIC DNA]</scope>
    <source>
        <strain evidence="1">YNDBR</strain>
        <tissue evidence="1">Leaf</tissue>
    </source>
</reference>
<name>A0AAP0E8Y9_9MAGN</name>
<keyword evidence="2" id="KW-1185">Reference proteome</keyword>
<accession>A0AAP0E8Y9</accession>
<evidence type="ECO:0000313" key="2">
    <source>
        <dbReference type="Proteomes" id="UP001420932"/>
    </source>
</evidence>
<gene>
    <name evidence="1" type="ORF">Syun_029984</name>
</gene>
<organism evidence="1 2">
    <name type="scientific">Stephania yunnanensis</name>
    <dbReference type="NCBI Taxonomy" id="152371"/>
    <lineage>
        <taxon>Eukaryota</taxon>
        <taxon>Viridiplantae</taxon>
        <taxon>Streptophyta</taxon>
        <taxon>Embryophyta</taxon>
        <taxon>Tracheophyta</taxon>
        <taxon>Spermatophyta</taxon>
        <taxon>Magnoliopsida</taxon>
        <taxon>Ranunculales</taxon>
        <taxon>Menispermaceae</taxon>
        <taxon>Menispermoideae</taxon>
        <taxon>Cissampelideae</taxon>
        <taxon>Stephania</taxon>
    </lineage>
</organism>
<comment type="caution">
    <text evidence="1">The sequence shown here is derived from an EMBL/GenBank/DDBJ whole genome shotgun (WGS) entry which is preliminary data.</text>
</comment>
<evidence type="ECO:0000313" key="1">
    <source>
        <dbReference type="EMBL" id="KAK9087590.1"/>
    </source>
</evidence>
<dbReference type="EMBL" id="JBBNAF010000013">
    <property type="protein sequence ID" value="KAK9087590.1"/>
    <property type="molecule type" value="Genomic_DNA"/>
</dbReference>
<proteinExistence type="predicted"/>
<dbReference type="AlphaFoldDB" id="A0AAP0E8Y9"/>
<protein>
    <submittedName>
        <fullName evidence="1">Uncharacterized protein</fullName>
    </submittedName>
</protein>
<dbReference type="Proteomes" id="UP001420932">
    <property type="component" value="Unassembled WGS sequence"/>
</dbReference>